<feature type="domain" description="Creatinase N-terminal" evidence="2">
    <location>
        <begin position="64"/>
        <end position="209"/>
    </location>
</feature>
<dbReference type="OrthoDB" id="9803194at2"/>
<dbReference type="InterPro" id="IPR050020">
    <property type="entry name" value="DddP"/>
</dbReference>
<dbReference type="InterPro" id="IPR000994">
    <property type="entry name" value="Pept_M24"/>
</dbReference>
<reference evidence="3 4" key="1">
    <citation type="submission" date="2014-02" db="EMBL/GenBank/DDBJ databases">
        <title>Vibrio fortis Dalian14 Genome Sequencing.</title>
        <authorList>
            <person name="Wang Y."/>
            <person name="Song L."/>
            <person name="Liu G."/>
            <person name="Ding J."/>
        </authorList>
    </citation>
    <scope>NUCLEOTIDE SEQUENCE [LARGE SCALE GENOMIC DNA]</scope>
    <source>
        <strain evidence="3 4">Dalian14</strain>
    </source>
</reference>
<dbReference type="STRING" id="212667.VFDL14_22530"/>
<dbReference type="InterPro" id="IPR029149">
    <property type="entry name" value="Creatin/AminoP/Spt16_N"/>
</dbReference>
<comment type="caution">
    <text evidence="3">The sequence shown here is derived from an EMBL/GenBank/DDBJ whole genome shotgun (WGS) entry which is preliminary data.</text>
</comment>
<dbReference type="SUPFAM" id="SSF53092">
    <property type="entry name" value="Creatinase/prolidase N-terminal domain"/>
    <property type="match status" value="1"/>
</dbReference>
<dbReference type="AlphaFoldDB" id="A0A066USL3"/>
<gene>
    <name evidence="3" type="ORF">VFDL14_22530</name>
</gene>
<accession>A0A066USL3</accession>
<organism evidence="3 4">
    <name type="scientific">Vibrio fortis</name>
    <dbReference type="NCBI Taxonomy" id="212667"/>
    <lineage>
        <taxon>Bacteria</taxon>
        <taxon>Pseudomonadati</taxon>
        <taxon>Pseudomonadota</taxon>
        <taxon>Gammaproteobacteria</taxon>
        <taxon>Vibrionales</taxon>
        <taxon>Vibrionaceae</taxon>
        <taxon>Vibrio</taxon>
    </lineage>
</organism>
<protein>
    <submittedName>
        <fullName evidence="3">Peptidase M24</fullName>
    </submittedName>
</protein>
<dbReference type="InterPro" id="IPR050659">
    <property type="entry name" value="Peptidase_M24B"/>
</dbReference>
<evidence type="ECO:0000259" key="1">
    <source>
        <dbReference type="Pfam" id="PF00557"/>
    </source>
</evidence>
<dbReference type="Gene3D" id="3.40.350.10">
    <property type="entry name" value="Creatinase/prolidase N-terminal domain"/>
    <property type="match status" value="1"/>
</dbReference>
<dbReference type="Pfam" id="PF00557">
    <property type="entry name" value="Peptidase_M24"/>
    <property type="match status" value="1"/>
</dbReference>
<dbReference type="PANTHER" id="PTHR46112">
    <property type="entry name" value="AMINOPEPTIDASE"/>
    <property type="match status" value="1"/>
</dbReference>
<dbReference type="InterPro" id="IPR036005">
    <property type="entry name" value="Creatinase/aminopeptidase-like"/>
</dbReference>
<dbReference type="SUPFAM" id="SSF55920">
    <property type="entry name" value="Creatinase/aminopeptidase"/>
    <property type="match status" value="1"/>
</dbReference>
<evidence type="ECO:0000313" key="4">
    <source>
        <dbReference type="Proteomes" id="UP000027219"/>
    </source>
</evidence>
<proteinExistence type="predicted"/>
<keyword evidence="4" id="KW-1185">Reference proteome</keyword>
<dbReference type="EMBL" id="JFFR01000013">
    <property type="protein sequence ID" value="KDN28897.1"/>
    <property type="molecule type" value="Genomic_DNA"/>
</dbReference>
<dbReference type="CDD" id="cd01066">
    <property type="entry name" value="APP_MetAP"/>
    <property type="match status" value="1"/>
</dbReference>
<dbReference type="InterPro" id="IPR000587">
    <property type="entry name" value="Creatinase_N"/>
</dbReference>
<dbReference type="PANTHER" id="PTHR46112:SF2">
    <property type="entry name" value="XAA-PRO AMINOPEPTIDASE P-RELATED"/>
    <property type="match status" value="1"/>
</dbReference>
<dbReference type="Gene3D" id="3.90.230.10">
    <property type="entry name" value="Creatinase/methionine aminopeptidase superfamily"/>
    <property type="match status" value="1"/>
</dbReference>
<feature type="domain" description="Peptidase M24" evidence="1">
    <location>
        <begin position="219"/>
        <end position="428"/>
    </location>
</feature>
<dbReference type="Proteomes" id="UP000027219">
    <property type="component" value="Unassembled WGS sequence"/>
</dbReference>
<evidence type="ECO:0000313" key="3">
    <source>
        <dbReference type="EMBL" id="KDN28897.1"/>
    </source>
</evidence>
<dbReference type="Pfam" id="PF01321">
    <property type="entry name" value="Creatinase_N"/>
    <property type="match status" value="1"/>
</dbReference>
<dbReference type="NCBIfam" id="NF043017">
    <property type="entry name" value="DimsulpropLyDddP"/>
    <property type="match status" value="1"/>
</dbReference>
<evidence type="ECO:0000259" key="2">
    <source>
        <dbReference type="Pfam" id="PF01321"/>
    </source>
</evidence>
<name>A0A066USL3_9VIBR</name>
<sequence length="445" mass="50388">MTNQFVLGSNRKIDPSRRRAAQLKPDGSVNDNDRVEIGPTALAFQEWADLGLTPPNLQKMREYRLKRIVDQLQARDLAGVLLFDPLNIRYATDSTNMQLWIAHNHARACFVSAEGYMILWDFHNCEHLSAHLPLVKEVRNGASFFYFETGNRTNEHAHHFAKEIADIVKRHGGGSNRIAVDKIEIVGLRELDKQGLDIFDGQEVMELARAVKNIDEINAMRCSIASTEIAMKKMQEATVPGVTENDIWSVLHAENIKRGGEWIECRILSSGPRTNPWFQECGPRVVKEGELLAFDTDLIGPYGFCADLSRTWLIGDVEATEEQRHLYRVAYEHIQHNMEILKPGMTFEEVTRSGLLLPEQYRPQRYGVMMHGVGLCDEYPSIRYPEDLEGHGYDGVLEPGMALCVEAYVGAVGGKEGVKLEDQVIITEDGFENLTNYPFEKELLK</sequence>
<dbReference type="RefSeq" id="WP_032550763.1">
    <property type="nucleotide sequence ID" value="NZ_JFFR01000013.1"/>
</dbReference>